<evidence type="ECO:0000256" key="1">
    <source>
        <dbReference type="ARBA" id="ARBA00022598"/>
    </source>
</evidence>
<evidence type="ECO:0000259" key="4">
    <source>
        <dbReference type="Pfam" id="PF13380"/>
    </source>
</evidence>
<dbReference type="SUPFAM" id="SSF51735">
    <property type="entry name" value="NAD(P)-binding Rossmann-fold domains"/>
    <property type="match status" value="1"/>
</dbReference>
<dbReference type="EMBL" id="DQTV01000051">
    <property type="protein sequence ID" value="HIP56999.1"/>
    <property type="molecule type" value="Genomic_DNA"/>
</dbReference>
<dbReference type="PANTHER" id="PTHR43334:SF1">
    <property type="entry name" value="3-HYDROXYPROPIONATE--COA LIGASE [ADP-FORMING]"/>
    <property type="match status" value="1"/>
</dbReference>
<evidence type="ECO:0000256" key="2">
    <source>
        <dbReference type="ARBA" id="ARBA00022741"/>
    </source>
</evidence>
<dbReference type="PANTHER" id="PTHR43334">
    <property type="entry name" value="ACETATE--COA LIGASE [ADP-FORMING]"/>
    <property type="match status" value="1"/>
</dbReference>
<evidence type="ECO:0000313" key="6">
    <source>
        <dbReference type="Proteomes" id="UP000605805"/>
    </source>
</evidence>
<keyword evidence="2" id="KW-0547">Nucleotide-binding</keyword>
<dbReference type="Proteomes" id="UP000605805">
    <property type="component" value="Unassembled WGS sequence"/>
</dbReference>
<proteinExistence type="predicted"/>
<dbReference type="Gene3D" id="3.40.50.720">
    <property type="entry name" value="NAD(P)-binding Rossmann-like Domain"/>
    <property type="match status" value="1"/>
</dbReference>
<protein>
    <submittedName>
        <fullName evidence="5">Acetyl CoA synthetase</fullName>
    </submittedName>
</protein>
<dbReference type="InterPro" id="IPR051538">
    <property type="entry name" value="Acyl-CoA_Synth/Transferase"/>
</dbReference>
<dbReference type="GO" id="GO:0005524">
    <property type="term" value="F:ATP binding"/>
    <property type="evidence" value="ECO:0007669"/>
    <property type="project" value="UniProtKB-KW"/>
</dbReference>
<sequence>MSNLEKLFYPEAIAIVGASRHPSKIGYLILKNLIEYGYKGRIYPINP</sequence>
<dbReference type="Pfam" id="PF13380">
    <property type="entry name" value="CoA_binding_2"/>
    <property type="match status" value="1"/>
</dbReference>
<evidence type="ECO:0000313" key="5">
    <source>
        <dbReference type="EMBL" id="HIP56999.1"/>
    </source>
</evidence>
<name>A0A832YY64_9CREN</name>
<dbReference type="AlphaFoldDB" id="A0A832YY64"/>
<dbReference type="GO" id="GO:0016874">
    <property type="term" value="F:ligase activity"/>
    <property type="evidence" value="ECO:0007669"/>
    <property type="project" value="UniProtKB-KW"/>
</dbReference>
<gene>
    <name evidence="5" type="ORF">EYH02_02880</name>
</gene>
<accession>A0A832YY64</accession>
<comment type="caution">
    <text evidence="5">The sequence shown here is derived from an EMBL/GenBank/DDBJ whole genome shotgun (WGS) entry which is preliminary data.</text>
</comment>
<feature type="domain" description="CoA-binding" evidence="4">
    <location>
        <begin position="12"/>
        <end position="47"/>
    </location>
</feature>
<keyword evidence="1" id="KW-0436">Ligase</keyword>
<dbReference type="InterPro" id="IPR036291">
    <property type="entry name" value="NAD(P)-bd_dom_sf"/>
</dbReference>
<reference evidence="5" key="1">
    <citation type="journal article" date="2020" name="ISME J.">
        <title>Gammaproteobacteria mediating utilization of methyl-, sulfur- and petroleum organic compounds in deep ocean hydrothermal plumes.</title>
        <authorList>
            <person name="Zhou Z."/>
            <person name="Liu Y."/>
            <person name="Pan J."/>
            <person name="Cron B.R."/>
            <person name="Toner B.M."/>
            <person name="Anantharaman K."/>
            <person name="Breier J.A."/>
            <person name="Dick G.J."/>
            <person name="Li M."/>
        </authorList>
    </citation>
    <scope>NUCLEOTIDE SEQUENCE</scope>
    <source>
        <strain evidence="5">SZUA-1435</strain>
    </source>
</reference>
<feature type="non-terminal residue" evidence="5">
    <location>
        <position position="47"/>
    </location>
</feature>
<keyword evidence="3" id="KW-0067">ATP-binding</keyword>
<organism evidence="5 6">
    <name type="scientific">Ignisphaera aggregans</name>
    <dbReference type="NCBI Taxonomy" id="334771"/>
    <lineage>
        <taxon>Archaea</taxon>
        <taxon>Thermoproteota</taxon>
        <taxon>Thermoprotei</taxon>
        <taxon>Desulfurococcales</taxon>
        <taxon>Desulfurococcaceae</taxon>
        <taxon>Ignisphaera</taxon>
    </lineage>
</organism>
<dbReference type="InterPro" id="IPR003781">
    <property type="entry name" value="CoA-bd"/>
</dbReference>
<evidence type="ECO:0000256" key="3">
    <source>
        <dbReference type="ARBA" id="ARBA00022840"/>
    </source>
</evidence>